<keyword evidence="3 5" id="KW-0418">Kinase</keyword>
<dbReference type="Proteomes" id="UP000199440">
    <property type="component" value="Unassembled WGS sequence"/>
</dbReference>
<dbReference type="Pfam" id="PF00294">
    <property type="entry name" value="PfkB"/>
    <property type="match status" value="1"/>
</dbReference>
<name>A0A1G9PKU2_9FLAO</name>
<feature type="domain" description="Carbohydrate kinase PfkB" evidence="4">
    <location>
        <begin position="16"/>
        <end position="283"/>
    </location>
</feature>
<dbReference type="OrthoDB" id="9813569at2"/>
<evidence type="ECO:0000256" key="3">
    <source>
        <dbReference type="ARBA" id="ARBA00022777"/>
    </source>
</evidence>
<dbReference type="STRING" id="192904.SAMN04488514_10451"/>
<proteinExistence type="inferred from homology"/>
<dbReference type="PANTHER" id="PTHR43085:SF57">
    <property type="entry name" value="CARBOHYDRATE KINASE PFKB DOMAIN-CONTAINING PROTEIN"/>
    <property type="match status" value="1"/>
</dbReference>
<evidence type="ECO:0000256" key="2">
    <source>
        <dbReference type="ARBA" id="ARBA00022679"/>
    </source>
</evidence>
<evidence type="ECO:0000313" key="5">
    <source>
        <dbReference type="EMBL" id="SDL99472.1"/>
    </source>
</evidence>
<evidence type="ECO:0000256" key="1">
    <source>
        <dbReference type="ARBA" id="ARBA00010688"/>
    </source>
</evidence>
<dbReference type="SUPFAM" id="SSF53613">
    <property type="entry name" value="Ribokinase-like"/>
    <property type="match status" value="1"/>
</dbReference>
<comment type="similarity">
    <text evidence="1">Belongs to the carbohydrate kinase PfkB family.</text>
</comment>
<dbReference type="InterPro" id="IPR050306">
    <property type="entry name" value="PfkB_Carbo_kinase"/>
</dbReference>
<dbReference type="PANTHER" id="PTHR43085">
    <property type="entry name" value="HEXOKINASE FAMILY MEMBER"/>
    <property type="match status" value="1"/>
</dbReference>
<accession>A0A1G9PKU2</accession>
<evidence type="ECO:0000313" key="6">
    <source>
        <dbReference type="Proteomes" id="UP000199440"/>
    </source>
</evidence>
<dbReference type="CDD" id="cd01167">
    <property type="entry name" value="bac_FRK"/>
    <property type="match status" value="1"/>
</dbReference>
<keyword evidence="2" id="KW-0808">Transferase</keyword>
<dbReference type="AlphaFoldDB" id="A0A1G9PKU2"/>
<gene>
    <name evidence="5" type="ORF">SAMN04488514_10451</name>
</gene>
<dbReference type="RefSeq" id="WP_089888323.1">
    <property type="nucleotide sequence ID" value="NZ_FNGV01000004.1"/>
</dbReference>
<sequence>MKNKIKAVCFGEVLFDVFPTHSKIGGAPLNVCVRLESLGSDAAMLSSVGEDQNGIKIINYLRNSGVDTDGIQIQTAYATGVVNVVLNDKGVASYDIAYPVAWDKIELQESMRGVVESSDVLVYGSLVCRDKVSRATLNTLLKWAPYKIFDANLRAPHYTKEVLVELMQAADFIKLNDDELYEIAGYLGSKYNNMEQNIVFIAQETQTKTLCVTKGAFGAVLYKNKKFYYNSGYRIKVVDTVGSGDSFLASVIYKLFTGEDPQKAIDYGCAVGALVAGSEGANPVLAPEDIAKFMNP</sequence>
<protein>
    <submittedName>
        <fullName evidence="5">Fructokinase</fullName>
    </submittedName>
</protein>
<dbReference type="GO" id="GO:0016301">
    <property type="term" value="F:kinase activity"/>
    <property type="evidence" value="ECO:0007669"/>
    <property type="project" value="UniProtKB-KW"/>
</dbReference>
<reference evidence="5 6" key="1">
    <citation type="submission" date="2016-10" db="EMBL/GenBank/DDBJ databases">
        <authorList>
            <person name="de Groot N.N."/>
        </authorList>
    </citation>
    <scope>NUCLEOTIDE SEQUENCE [LARGE SCALE GENOMIC DNA]</scope>
    <source>
        <strain evidence="5 6">DSM 19886</strain>
    </source>
</reference>
<keyword evidence="6" id="KW-1185">Reference proteome</keyword>
<dbReference type="InterPro" id="IPR011611">
    <property type="entry name" value="PfkB_dom"/>
</dbReference>
<dbReference type="InterPro" id="IPR029056">
    <property type="entry name" value="Ribokinase-like"/>
</dbReference>
<evidence type="ECO:0000259" key="4">
    <source>
        <dbReference type="Pfam" id="PF00294"/>
    </source>
</evidence>
<organism evidence="5 6">
    <name type="scientific">Kriegella aquimaris</name>
    <dbReference type="NCBI Taxonomy" id="192904"/>
    <lineage>
        <taxon>Bacteria</taxon>
        <taxon>Pseudomonadati</taxon>
        <taxon>Bacteroidota</taxon>
        <taxon>Flavobacteriia</taxon>
        <taxon>Flavobacteriales</taxon>
        <taxon>Flavobacteriaceae</taxon>
        <taxon>Kriegella</taxon>
    </lineage>
</organism>
<dbReference type="Gene3D" id="3.40.1190.20">
    <property type="match status" value="1"/>
</dbReference>
<dbReference type="EMBL" id="FNGV01000004">
    <property type="protein sequence ID" value="SDL99472.1"/>
    <property type="molecule type" value="Genomic_DNA"/>
</dbReference>